<keyword evidence="2" id="KW-1133">Transmembrane helix</keyword>
<feature type="region of interest" description="Disordered" evidence="1">
    <location>
        <begin position="48"/>
        <end position="68"/>
    </location>
</feature>
<dbReference type="InterPro" id="IPR029044">
    <property type="entry name" value="Nucleotide-diphossugar_trans"/>
</dbReference>
<evidence type="ECO:0000313" key="4">
    <source>
        <dbReference type="Proteomes" id="UP000770015"/>
    </source>
</evidence>
<dbReference type="Gene3D" id="3.90.550.10">
    <property type="entry name" value="Spore Coat Polysaccharide Biosynthesis Protein SpsA, Chain A"/>
    <property type="match status" value="1"/>
</dbReference>
<dbReference type="PANTHER" id="PTHR11183">
    <property type="entry name" value="GLYCOGENIN SUBFAMILY MEMBER"/>
    <property type="match status" value="1"/>
</dbReference>
<proteinExistence type="predicted"/>
<accession>A0A9P8V7Q2</accession>
<organism evidence="3 4">
    <name type="scientific">Plectosphaerella plurivora</name>
    <dbReference type="NCBI Taxonomy" id="936078"/>
    <lineage>
        <taxon>Eukaryota</taxon>
        <taxon>Fungi</taxon>
        <taxon>Dikarya</taxon>
        <taxon>Ascomycota</taxon>
        <taxon>Pezizomycotina</taxon>
        <taxon>Sordariomycetes</taxon>
        <taxon>Hypocreomycetidae</taxon>
        <taxon>Glomerellales</taxon>
        <taxon>Plectosphaerellaceae</taxon>
        <taxon>Plectosphaerella</taxon>
    </lineage>
</organism>
<evidence type="ECO:0000256" key="1">
    <source>
        <dbReference type="SAM" id="MobiDB-lite"/>
    </source>
</evidence>
<keyword evidence="2" id="KW-0472">Membrane</keyword>
<keyword evidence="3" id="KW-0808">Transferase</keyword>
<name>A0A9P8V7Q2_9PEZI</name>
<dbReference type="Proteomes" id="UP000770015">
    <property type="component" value="Unassembled WGS sequence"/>
</dbReference>
<feature type="transmembrane region" description="Helical" evidence="2">
    <location>
        <begin position="21"/>
        <end position="39"/>
    </location>
</feature>
<dbReference type="AlphaFoldDB" id="A0A9P8V7Q2"/>
<sequence>MEHKSMRPVLASVFASRRVRLTVLPAFAFCLLIFGLYHGSEIRDFGTSLSPSPSAQTGSNPTPVADTPSAGPVDYSRFAYTQYVTNSAYLCNSVMAFAKLASLGSKADRLLMYPSSMLPDAQAGTSGSSAAVPDTDDARLIVKARDAYNVKLSPIEIEHRDGSDPTWAESFTKLLAFNQTQYDRVLSLDSDSLILQHMDELFLSPPAPAAMPRAYWLYPDNKILSSQLVLATPSTDEFARIRAKINDAGSQDYDMEILNDLYKDSALILPHRPYNLLTGEFRDQKSHAMYLGDPKEAWDPVAVYNEAKFLHFSDFPVPKPWVDSSESLQKDNAPLCDKLADGREDCAARDLWNSFYTDFREARKNVCGIPKRRQKSQT</sequence>
<dbReference type="OrthoDB" id="2014201at2759"/>
<dbReference type="SUPFAM" id="SSF53448">
    <property type="entry name" value="Nucleotide-diphospho-sugar transferases"/>
    <property type="match status" value="1"/>
</dbReference>
<keyword evidence="2" id="KW-0812">Transmembrane</keyword>
<dbReference type="InterPro" id="IPR050587">
    <property type="entry name" value="GNT1/Glycosyltrans_8"/>
</dbReference>
<evidence type="ECO:0000313" key="3">
    <source>
        <dbReference type="EMBL" id="KAH6681017.1"/>
    </source>
</evidence>
<comment type="caution">
    <text evidence="3">The sequence shown here is derived from an EMBL/GenBank/DDBJ whole genome shotgun (WGS) entry which is preliminary data.</text>
</comment>
<protein>
    <submittedName>
        <fullName evidence="3">Nucleotide-diphospho-sugar transferase</fullName>
    </submittedName>
</protein>
<dbReference type="EMBL" id="JAGSXJ010000019">
    <property type="protein sequence ID" value="KAH6681017.1"/>
    <property type="molecule type" value="Genomic_DNA"/>
</dbReference>
<keyword evidence="4" id="KW-1185">Reference proteome</keyword>
<dbReference type="GO" id="GO:0016740">
    <property type="term" value="F:transferase activity"/>
    <property type="evidence" value="ECO:0007669"/>
    <property type="project" value="UniProtKB-KW"/>
</dbReference>
<gene>
    <name evidence="3" type="ORF">F5X68DRAFT_25891</name>
</gene>
<feature type="compositionally biased region" description="Polar residues" evidence="1">
    <location>
        <begin position="48"/>
        <end position="62"/>
    </location>
</feature>
<evidence type="ECO:0000256" key="2">
    <source>
        <dbReference type="SAM" id="Phobius"/>
    </source>
</evidence>
<reference evidence="3" key="1">
    <citation type="journal article" date="2021" name="Nat. Commun.">
        <title>Genetic determinants of endophytism in the Arabidopsis root mycobiome.</title>
        <authorList>
            <person name="Mesny F."/>
            <person name="Miyauchi S."/>
            <person name="Thiergart T."/>
            <person name="Pickel B."/>
            <person name="Atanasova L."/>
            <person name="Karlsson M."/>
            <person name="Huettel B."/>
            <person name="Barry K.W."/>
            <person name="Haridas S."/>
            <person name="Chen C."/>
            <person name="Bauer D."/>
            <person name="Andreopoulos W."/>
            <person name="Pangilinan J."/>
            <person name="LaButti K."/>
            <person name="Riley R."/>
            <person name="Lipzen A."/>
            <person name="Clum A."/>
            <person name="Drula E."/>
            <person name="Henrissat B."/>
            <person name="Kohler A."/>
            <person name="Grigoriev I.V."/>
            <person name="Martin F.M."/>
            <person name="Hacquard S."/>
        </authorList>
    </citation>
    <scope>NUCLEOTIDE SEQUENCE</scope>
    <source>
        <strain evidence="3">MPI-SDFR-AT-0117</strain>
    </source>
</reference>